<gene>
    <name evidence="6" type="ORF">GCM10009817_39920</name>
</gene>
<dbReference type="InterPro" id="IPR009057">
    <property type="entry name" value="Homeodomain-like_sf"/>
</dbReference>
<dbReference type="SUPFAM" id="SSF46689">
    <property type="entry name" value="Homeodomain-like"/>
    <property type="match status" value="1"/>
</dbReference>
<dbReference type="CDD" id="cd03768">
    <property type="entry name" value="SR_ResInv"/>
    <property type="match status" value="1"/>
</dbReference>
<reference evidence="6 7" key="1">
    <citation type="journal article" date="2019" name="Int. J. Syst. Evol. Microbiol.">
        <title>The Global Catalogue of Microorganisms (GCM) 10K type strain sequencing project: providing services to taxonomists for standard genome sequencing and annotation.</title>
        <authorList>
            <consortium name="The Broad Institute Genomics Platform"/>
            <consortium name="The Broad Institute Genome Sequencing Center for Infectious Disease"/>
            <person name="Wu L."/>
            <person name="Ma J."/>
        </authorList>
    </citation>
    <scope>NUCLEOTIDE SEQUENCE [LARGE SCALE GENOMIC DNA]</scope>
    <source>
        <strain evidence="6 7">JCM 15628</strain>
    </source>
</reference>
<organism evidence="6 7">
    <name type="scientific">Terrabacter lapilli</name>
    <dbReference type="NCBI Taxonomy" id="436231"/>
    <lineage>
        <taxon>Bacteria</taxon>
        <taxon>Bacillati</taxon>
        <taxon>Actinomycetota</taxon>
        <taxon>Actinomycetes</taxon>
        <taxon>Micrococcales</taxon>
        <taxon>Intrasporangiaceae</taxon>
        <taxon>Terrabacter</taxon>
    </lineage>
</organism>
<keyword evidence="4" id="KW-0233">DNA recombination</keyword>
<evidence type="ECO:0000256" key="1">
    <source>
        <dbReference type="ARBA" id="ARBA00009913"/>
    </source>
</evidence>
<comment type="similarity">
    <text evidence="1">Belongs to the site-specific recombinase resolvase family.</text>
</comment>
<dbReference type="PANTHER" id="PTHR30461">
    <property type="entry name" value="DNA-INVERTASE FROM LAMBDOID PROPHAGE"/>
    <property type="match status" value="1"/>
</dbReference>
<dbReference type="SMART" id="SM00857">
    <property type="entry name" value="Resolvase"/>
    <property type="match status" value="1"/>
</dbReference>
<dbReference type="InterPro" id="IPR006118">
    <property type="entry name" value="Recombinase_CS"/>
</dbReference>
<dbReference type="InterPro" id="IPR006119">
    <property type="entry name" value="Resolv_N"/>
</dbReference>
<evidence type="ECO:0000313" key="7">
    <source>
        <dbReference type="Proteomes" id="UP001500013"/>
    </source>
</evidence>
<accession>A0ABN2SX77</accession>
<sequence length="263" mass="28748">MAGAEAVAGADTEAAGSDLLAVPPDWQDPALIARTPNATKVPRVRNAQYFIAPPNDCDAVTTSLGSLPKRRTYPRKLDEGGYTRVSTLEQDAAWQRDALETAGCRRIFTDKASGKIEHRPALDQLRPGDTVVVWRLDRLGRSLRHLIDTVQELEGRGVAFRSLTESIDTSTPGGKLIFHVFGALAEFERDLIRERTLAGLAAARARGRNGGRPTVWTPEKLKVARSMYDSREHDVASIARVVGVSRASVYRALAHSDPQEPTT</sequence>
<dbReference type="Proteomes" id="UP001500013">
    <property type="component" value="Unassembled WGS sequence"/>
</dbReference>
<comment type="caution">
    <text evidence="6">The sequence shown here is derived from an EMBL/GenBank/DDBJ whole genome shotgun (WGS) entry which is preliminary data.</text>
</comment>
<name>A0ABN2SX77_9MICO</name>
<dbReference type="SUPFAM" id="SSF53041">
    <property type="entry name" value="Resolvase-like"/>
    <property type="match status" value="1"/>
</dbReference>
<keyword evidence="2" id="KW-0229">DNA integration</keyword>
<dbReference type="PROSITE" id="PS00398">
    <property type="entry name" value="RECOMBINASES_2"/>
    <property type="match status" value="1"/>
</dbReference>
<dbReference type="InterPro" id="IPR050639">
    <property type="entry name" value="SSR_resolvase"/>
</dbReference>
<evidence type="ECO:0000259" key="5">
    <source>
        <dbReference type="PROSITE" id="PS51736"/>
    </source>
</evidence>
<feature type="domain" description="Resolvase/invertase-type recombinase catalytic" evidence="5">
    <location>
        <begin position="78"/>
        <end position="207"/>
    </location>
</feature>
<evidence type="ECO:0000256" key="4">
    <source>
        <dbReference type="ARBA" id="ARBA00023172"/>
    </source>
</evidence>
<dbReference type="EMBL" id="BAAAPU010000011">
    <property type="protein sequence ID" value="GAA1993625.1"/>
    <property type="molecule type" value="Genomic_DNA"/>
</dbReference>
<keyword evidence="3" id="KW-0238">DNA-binding</keyword>
<dbReference type="PROSITE" id="PS51736">
    <property type="entry name" value="RECOMBINASES_3"/>
    <property type="match status" value="1"/>
</dbReference>
<evidence type="ECO:0000256" key="3">
    <source>
        <dbReference type="ARBA" id="ARBA00023125"/>
    </source>
</evidence>
<protein>
    <recommendedName>
        <fullName evidence="5">Resolvase/invertase-type recombinase catalytic domain-containing protein</fullName>
    </recommendedName>
</protein>
<proteinExistence type="inferred from homology"/>
<dbReference type="Gene3D" id="1.10.10.60">
    <property type="entry name" value="Homeodomain-like"/>
    <property type="match status" value="1"/>
</dbReference>
<evidence type="ECO:0000313" key="6">
    <source>
        <dbReference type="EMBL" id="GAA1993625.1"/>
    </source>
</evidence>
<dbReference type="Gene3D" id="3.40.50.1390">
    <property type="entry name" value="Resolvase, N-terminal catalytic domain"/>
    <property type="match status" value="1"/>
</dbReference>
<dbReference type="InterPro" id="IPR036162">
    <property type="entry name" value="Resolvase-like_N_sf"/>
</dbReference>
<dbReference type="PANTHER" id="PTHR30461:SF2">
    <property type="entry name" value="SERINE RECOMBINASE PINE-RELATED"/>
    <property type="match status" value="1"/>
</dbReference>
<keyword evidence="7" id="KW-1185">Reference proteome</keyword>
<evidence type="ECO:0000256" key="2">
    <source>
        <dbReference type="ARBA" id="ARBA00022908"/>
    </source>
</evidence>
<dbReference type="Pfam" id="PF00239">
    <property type="entry name" value="Resolvase"/>
    <property type="match status" value="1"/>
</dbReference>